<proteinExistence type="predicted"/>
<feature type="region of interest" description="Disordered" evidence="1">
    <location>
        <begin position="291"/>
        <end position="335"/>
    </location>
</feature>
<accession>A0ABV9TIX3</accession>
<evidence type="ECO:0000313" key="2">
    <source>
        <dbReference type="EMBL" id="MFC4903554.1"/>
    </source>
</evidence>
<dbReference type="Proteomes" id="UP001595797">
    <property type="component" value="Unassembled WGS sequence"/>
</dbReference>
<reference evidence="3" key="1">
    <citation type="journal article" date="2019" name="Int. J. Syst. Evol. Microbiol.">
        <title>The Global Catalogue of Microorganisms (GCM) 10K type strain sequencing project: providing services to taxonomists for standard genome sequencing and annotation.</title>
        <authorList>
            <consortium name="The Broad Institute Genomics Platform"/>
            <consortium name="The Broad Institute Genome Sequencing Center for Infectious Disease"/>
            <person name="Wu L."/>
            <person name="Ma J."/>
        </authorList>
    </citation>
    <scope>NUCLEOTIDE SEQUENCE [LARGE SCALE GENOMIC DNA]</scope>
    <source>
        <strain evidence="3">CGMCC 4.6946</strain>
    </source>
</reference>
<comment type="caution">
    <text evidence="2">The sequence shown here is derived from an EMBL/GenBank/DDBJ whole genome shotgun (WGS) entry which is preliminary data.</text>
</comment>
<evidence type="ECO:0000256" key="1">
    <source>
        <dbReference type="SAM" id="MobiDB-lite"/>
    </source>
</evidence>
<evidence type="ECO:0000313" key="3">
    <source>
        <dbReference type="Proteomes" id="UP001595797"/>
    </source>
</evidence>
<sequence length="487" mass="50615">MRQHPTRDPFVPVVRCAADLLAVVPHTLGYWPADSLVLFAAGGGTAGACVRVDLPADPDDERFAEAFVAELAELVGHDALSDRVFAIVYTSGRTPVRSSPGTPPPPGGPGAVPAVLGLVDEAARRADRAVAARWVVAGEHWWPVEDPEDVRNVARILDSAVNAALVAAGSSYATAPRQAMDHEYGALPAGTRRGVAGRAAHWARAGRDGWHRLDRLAGILTVWEDVLTEVRDADGDWLPAVLAHDDDLLGFLAAGLSDPVLADLLLAACATDDSAGVLAAAAMWAELCDGEPGAADPADEPTGPTRAPAPPGVAAVPRGPGAGRRGAAPGAARRPASDAGELIRLSRVLSGEWGETPAWPRLDALYRVLQALAWLLDAGEAPVEQAEAPAERAVGRAGETASGQAAEGTAEAVAGTDAAAARAVLAGVLVELAQLNRFRARGSHTAHFVRRATALVPCHPAALRVLRLADARPVPLWARDRATAWHA</sequence>
<dbReference type="Pfam" id="PF13830">
    <property type="entry name" value="DUF4192"/>
    <property type="match status" value="1"/>
</dbReference>
<keyword evidence="3" id="KW-1185">Reference proteome</keyword>
<dbReference type="RefSeq" id="WP_277550314.1">
    <property type="nucleotide sequence ID" value="NZ_JARAMH010000003.1"/>
</dbReference>
<name>A0ABV9TIX3_9MICC</name>
<dbReference type="InterPro" id="IPR025447">
    <property type="entry name" value="DUF4192"/>
</dbReference>
<organism evidence="2 3">
    <name type="scientific">Kocuria oceani</name>
    <dbReference type="NCBI Taxonomy" id="988827"/>
    <lineage>
        <taxon>Bacteria</taxon>
        <taxon>Bacillati</taxon>
        <taxon>Actinomycetota</taxon>
        <taxon>Actinomycetes</taxon>
        <taxon>Micrococcales</taxon>
        <taxon>Micrococcaceae</taxon>
        <taxon>Kocuria</taxon>
    </lineage>
</organism>
<dbReference type="EMBL" id="JBHSIW010000008">
    <property type="protein sequence ID" value="MFC4903554.1"/>
    <property type="molecule type" value="Genomic_DNA"/>
</dbReference>
<protein>
    <submittedName>
        <fullName evidence="2">DUF4192 family protein</fullName>
    </submittedName>
</protein>
<gene>
    <name evidence="2" type="ORF">ACFPCS_08240</name>
</gene>
<feature type="compositionally biased region" description="Low complexity" evidence="1">
    <location>
        <begin position="301"/>
        <end position="334"/>
    </location>
</feature>